<dbReference type="OrthoDB" id="6271006at2"/>
<name>A0A1H7VX30_9PAST</name>
<proteinExistence type="predicted"/>
<dbReference type="Proteomes" id="UP000198883">
    <property type="component" value="Unassembled WGS sequence"/>
</dbReference>
<reference evidence="3" key="2">
    <citation type="submission" date="2016-10" db="EMBL/GenBank/DDBJ databases">
        <authorList>
            <person name="Varghese N."/>
            <person name="Submissions S."/>
        </authorList>
    </citation>
    <scope>NUCLEOTIDE SEQUENCE [LARGE SCALE GENOMIC DNA]</scope>
    <source>
        <strain evidence="3">DSM 24204</strain>
    </source>
</reference>
<dbReference type="EMBL" id="FOBN01000006">
    <property type="protein sequence ID" value="SEM13624.1"/>
    <property type="molecule type" value="Genomic_DNA"/>
</dbReference>
<dbReference type="AlphaFoldDB" id="A0A1H7VX30"/>
<protein>
    <submittedName>
        <fullName evidence="2">Uncharacterized protein</fullName>
    </submittedName>
</protein>
<reference evidence="1 4" key="3">
    <citation type="journal article" date="2023" name="Front. Microbiol.">
        <title>Phylogeography and host specificity of Pasteurellaceae pathogenic to sea-farmed fish in the north-east Atlantic.</title>
        <authorList>
            <person name="Gulla S."/>
            <person name="Colquhoun D.J."/>
            <person name="Olsen A.B."/>
            <person name="Spilsberg B."/>
            <person name="Lagesen K."/>
            <person name="Aakesson C.P."/>
            <person name="Strom S."/>
            <person name="Manji F."/>
            <person name="Birkbeck T.H."/>
            <person name="Nilsen H.K."/>
        </authorList>
    </citation>
    <scope>NUCLEOTIDE SEQUENCE [LARGE SCALE GENOMIC DNA]</scope>
    <source>
        <strain evidence="1 4">VIO11850</strain>
    </source>
</reference>
<evidence type="ECO:0000313" key="2">
    <source>
        <dbReference type="EMBL" id="SEM13624.1"/>
    </source>
</evidence>
<dbReference type="GeneID" id="83543574"/>
<dbReference type="RefSeq" id="WP_090921055.1">
    <property type="nucleotide sequence ID" value="NZ_CP016180.1"/>
</dbReference>
<organism evidence="2 3">
    <name type="scientific">Phocoenobacter skyensis</name>
    <dbReference type="NCBI Taxonomy" id="97481"/>
    <lineage>
        <taxon>Bacteria</taxon>
        <taxon>Pseudomonadati</taxon>
        <taxon>Pseudomonadota</taxon>
        <taxon>Gammaproteobacteria</taxon>
        <taxon>Pasteurellales</taxon>
        <taxon>Pasteurellaceae</taxon>
        <taxon>Phocoenobacter</taxon>
    </lineage>
</organism>
<dbReference type="Proteomes" id="UP001224812">
    <property type="component" value="Unassembled WGS sequence"/>
</dbReference>
<reference evidence="2" key="1">
    <citation type="submission" date="2016-10" db="EMBL/GenBank/DDBJ databases">
        <authorList>
            <person name="de Groot N.N."/>
        </authorList>
    </citation>
    <scope>NUCLEOTIDE SEQUENCE [LARGE SCALE GENOMIC DNA]</scope>
    <source>
        <strain evidence="2">DSM 24204</strain>
    </source>
</reference>
<evidence type="ECO:0000313" key="1">
    <source>
        <dbReference type="EMBL" id="MDP8084989.1"/>
    </source>
</evidence>
<gene>
    <name evidence="1" type="ORF">QJT92_03460</name>
    <name evidence="2" type="ORF">SAMN05444853_10615</name>
</gene>
<dbReference type="EMBL" id="JASAVS010000005">
    <property type="protein sequence ID" value="MDP8084989.1"/>
    <property type="molecule type" value="Genomic_DNA"/>
</dbReference>
<keyword evidence="4" id="KW-1185">Reference proteome</keyword>
<evidence type="ECO:0000313" key="3">
    <source>
        <dbReference type="Proteomes" id="UP000198883"/>
    </source>
</evidence>
<evidence type="ECO:0000313" key="4">
    <source>
        <dbReference type="Proteomes" id="UP001224812"/>
    </source>
</evidence>
<accession>A0A1H7VX30</accession>
<sequence>MKTNFDEILQKIEETQFFSRAGINEFLGENIILIKSLEDAFINNDTTDFQGFFNKMEYFPSSLKVIEDPFYKDIYTPKALVKQKVQISKMIFQKIAKLDENLFNVKQHNFHQCFKYSASCAFSGYFLENYLQLGNQWKRVVDIYHKGHYPFGFYKETLFVV</sequence>
<dbReference type="STRING" id="97481.SAMN05444853_10615"/>